<feature type="domain" description="SCAN box" evidence="14">
    <location>
        <begin position="53"/>
        <end position="135"/>
    </location>
</feature>
<keyword evidence="5" id="KW-0677">Repeat</keyword>
<dbReference type="Gene3D" id="3.30.160.60">
    <property type="entry name" value="Classic Zinc Finger"/>
    <property type="match status" value="7"/>
</dbReference>
<dbReference type="GO" id="GO:0000981">
    <property type="term" value="F:DNA-binding transcription factor activity, RNA polymerase II-specific"/>
    <property type="evidence" value="ECO:0007669"/>
    <property type="project" value="TreeGrafter"/>
</dbReference>
<dbReference type="InterPro" id="IPR036236">
    <property type="entry name" value="Znf_C2H2_sf"/>
</dbReference>
<evidence type="ECO:0000256" key="4">
    <source>
        <dbReference type="ARBA" id="ARBA00022723"/>
    </source>
</evidence>
<protein>
    <recommendedName>
        <fullName evidence="17">Zinc finger and SCAN domain containing 30</fullName>
    </recommendedName>
</protein>
<dbReference type="GO" id="GO:0005634">
    <property type="term" value="C:nucleus"/>
    <property type="evidence" value="ECO:0007669"/>
    <property type="project" value="UniProtKB-SubCell"/>
</dbReference>
<reference evidence="15" key="2">
    <citation type="submission" date="2025-08" db="UniProtKB">
        <authorList>
            <consortium name="Ensembl"/>
        </authorList>
    </citation>
    <scope>IDENTIFICATION</scope>
</reference>
<dbReference type="Ensembl" id="ENSVURT00010017052.1">
    <property type="protein sequence ID" value="ENSVURP00010015011.1"/>
    <property type="gene ID" value="ENSVURG00010011474.1"/>
</dbReference>
<evidence type="ECO:0008006" key="17">
    <source>
        <dbReference type="Google" id="ProtNLM"/>
    </source>
</evidence>
<keyword evidence="4" id="KW-0479">Metal-binding</keyword>
<dbReference type="InterPro" id="IPR013087">
    <property type="entry name" value="Znf_C2H2_type"/>
</dbReference>
<keyword evidence="16" id="KW-1185">Reference proteome</keyword>
<dbReference type="SMART" id="SM00355">
    <property type="entry name" value="ZnF_C2H2"/>
    <property type="match status" value="7"/>
</dbReference>
<evidence type="ECO:0000256" key="8">
    <source>
        <dbReference type="ARBA" id="ARBA00023015"/>
    </source>
</evidence>
<keyword evidence="6 12" id="KW-0863">Zinc-finger</keyword>
<dbReference type="Proteomes" id="UP000314987">
    <property type="component" value="Unassembled WGS sequence"/>
</dbReference>
<evidence type="ECO:0000256" key="2">
    <source>
        <dbReference type="ARBA" id="ARBA00004123"/>
    </source>
</evidence>
<dbReference type="CDD" id="cd07936">
    <property type="entry name" value="SCAN"/>
    <property type="match status" value="1"/>
</dbReference>
<sequence>MALESRETAALNPQNQAGKERLQVVKVEKLEDCVWGKKDSQKRNSPSTQEISRLQFRQFGYSDTPGPREALSKLRELCHQWLRPEIHTKEQIVELLVLEQFLTILPEDLQTWVKDQHPENGDEVIIMLEDLERQLFEPGQQVASSTQREAGAWEKMAPLRAAQNALNVQLQPMNAQIKCESPEPQFLQERDFETSTKWTLPKQELSEEEESQERLSGRFPVDAYKGTKVGEAYECEGTLDKQQGNKVEKVEGSLSQDGSFVVVTIPSEKIPLGENGHKYDECLCNCHLNSNLVTRQRIPTGEKLYVSATNDQNSRQNSSSNVHQKNQTVWKPYECNECEKTFKQNSDLRKHQRIHMGVKPHKCTQCGKAFSQSSVLRKHQRIHTGEKPYTCDECGKAFRGSSDLIQHQRIHTGNKPYECSECGEAFRRSSHLVQHRRIHTGEKPYHCRECGKAFNHSSSFNQHQRIHTGEKPYGCNECGRTFSQSSSLTQHQRIHTGEKPYECKECGKPFRHRSALMKHQRVHTRV</sequence>
<evidence type="ECO:0000256" key="5">
    <source>
        <dbReference type="ARBA" id="ARBA00022737"/>
    </source>
</evidence>
<dbReference type="GeneTree" id="ENSGT00940000162162"/>
<feature type="domain" description="C2H2-type" evidence="13">
    <location>
        <begin position="417"/>
        <end position="444"/>
    </location>
</feature>
<dbReference type="PANTHER" id="PTHR23226:SF127">
    <property type="entry name" value="ZINC FINGER PROTEIN 24"/>
    <property type="match status" value="1"/>
</dbReference>
<dbReference type="Pfam" id="PF00096">
    <property type="entry name" value="zf-C2H2"/>
    <property type="match status" value="7"/>
</dbReference>
<feature type="domain" description="C2H2-type" evidence="13">
    <location>
        <begin position="445"/>
        <end position="472"/>
    </location>
</feature>
<dbReference type="SUPFAM" id="SSF57667">
    <property type="entry name" value="beta-beta-alpha zinc fingers"/>
    <property type="match status" value="4"/>
</dbReference>
<keyword evidence="11" id="KW-0539">Nucleus</keyword>
<evidence type="ECO:0000256" key="7">
    <source>
        <dbReference type="ARBA" id="ARBA00022833"/>
    </source>
</evidence>
<evidence type="ECO:0000256" key="9">
    <source>
        <dbReference type="ARBA" id="ARBA00023125"/>
    </source>
</evidence>
<dbReference type="InterPro" id="IPR038269">
    <property type="entry name" value="SCAN_sf"/>
</dbReference>
<dbReference type="Pfam" id="PF02023">
    <property type="entry name" value="SCAN"/>
    <property type="match status" value="1"/>
</dbReference>
<keyword evidence="7" id="KW-0862">Zinc</keyword>
<evidence type="ECO:0000259" key="13">
    <source>
        <dbReference type="PROSITE" id="PS50157"/>
    </source>
</evidence>
<evidence type="ECO:0000256" key="10">
    <source>
        <dbReference type="ARBA" id="ARBA00023163"/>
    </source>
</evidence>
<dbReference type="FunFam" id="3.30.160.60:FF:002004">
    <property type="entry name" value="Zinc finger protein 473"/>
    <property type="match status" value="1"/>
</dbReference>
<evidence type="ECO:0000256" key="11">
    <source>
        <dbReference type="ARBA" id="ARBA00023242"/>
    </source>
</evidence>
<dbReference type="FunFam" id="3.30.160.60:FF:002090">
    <property type="entry name" value="Zinc finger protein 473"/>
    <property type="match status" value="1"/>
</dbReference>
<evidence type="ECO:0000313" key="15">
    <source>
        <dbReference type="Ensembl" id="ENSVURP00010015011.1"/>
    </source>
</evidence>
<dbReference type="GO" id="GO:0008270">
    <property type="term" value="F:zinc ion binding"/>
    <property type="evidence" value="ECO:0007669"/>
    <property type="project" value="UniProtKB-KW"/>
</dbReference>
<comment type="subcellular location">
    <subcellularLocation>
        <location evidence="2">Nucleus</location>
    </subcellularLocation>
</comment>
<dbReference type="AlphaFoldDB" id="A0A4X2KY87"/>
<comment type="function">
    <text evidence="1">May be involved in transcriptional regulation.</text>
</comment>
<dbReference type="GO" id="GO:0000978">
    <property type="term" value="F:RNA polymerase II cis-regulatory region sequence-specific DNA binding"/>
    <property type="evidence" value="ECO:0007669"/>
    <property type="project" value="TreeGrafter"/>
</dbReference>
<evidence type="ECO:0000256" key="12">
    <source>
        <dbReference type="PROSITE-ProRule" id="PRU00042"/>
    </source>
</evidence>
<dbReference type="FunFam" id="3.30.160.60:FF:000737">
    <property type="entry name" value="Zinc finger protein 565"/>
    <property type="match status" value="3"/>
</dbReference>
<evidence type="ECO:0000256" key="6">
    <source>
        <dbReference type="ARBA" id="ARBA00022771"/>
    </source>
</evidence>
<evidence type="ECO:0000259" key="14">
    <source>
        <dbReference type="PROSITE" id="PS50804"/>
    </source>
</evidence>
<dbReference type="SUPFAM" id="SSF47353">
    <property type="entry name" value="Retrovirus capsid dimerization domain-like"/>
    <property type="match status" value="1"/>
</dbReference>
<feature type="domain" description="C2H2-type" evidence="13">
    <location>
        <begin position="473"/>
        <end position="500"/>
    </location>
</feature>
<keyword evidence="9" id="KW-0238">DNA-binding</keyword>
<reference evidence="15" key="3">
    <citation type="submission" date="2025-09" db="UniProtKB">
        <authorList>
            <consortium name="Ensembl"/>
        </authorList>
    </citation>
    <scope>IDENTIFICATION</scope>
</reference>
<reference evidence="16" key="1">
    <citation type="submission" date="2018-12" db="EMBL/GenBank/DDBJ databases">
        <authorList>
            <person name="Yazar S."/>
        </authorList>
    </citation>
    <scope>NUCLEOTIDE SEQUENCE [LARGE SCALE GENOMIC DNA]</scope>
</reference>
<dbReference type="SMART" id="SM00431">
    <property type="entry name" value="SCAN"/>
    <property type="match status" value="1"/>
</dbReference>
<keyword evidence="10" id="KW-0804">Transcription</keyword>
<feature type="domain" description="C2H2-type" evidence="13">
    <location>
        <begin position="333"/>
        <end position="360"/>
    </location>
</feature>
<keyword evidence="8" id="KW-0805">Transcription regulation</keyword>
<dbReference type="PROSITE" id="PS50804">
    <property type="entry name" value="SCAN_BOX"/>
    <property type="match status" value="1"/>
</dbReference>
<comment type="similarity">
    <text evidence="3">Belongs to the krueppel C2H2-type zinc-finger protein family.</text>
</comment>
<name>A0A4X2KY87_VOMUR</name>
<accession>A0A4X2KY87</accession>
<dbReference type="STRING" id="29139.ENSVURP00010015011"/>
<dbReference type="FunFam" id="1.10.4020.10:FF:000001">
    <property type="entry name" value="zinc finger protein 263 isoform X1"/>
    <property type="match status" value="1"/>
</dbReference>
<dbReference type="FunFam" id="3.30.160.60:FF:000149">
    <property type="entry name" value="Zinc finger protein 569"/>
    <property type="match status" value="1"/>
</dbReference>
<feature type="domain" description="C2H2-type" evidence="13">
    <location>
        <begin position="501"/>
        <end position="526"/>
    </location>
</feature>
<dbReference type="PANTHER" id="PTHR23226">
    <property type="entry name" value="ZINC FINGER AND SCAN DOMAIN-CONTAINING"/>
    <property type="match status" value="1"/>
</dbReference>
<feature type="domain" description="C2H2-type" evidence="13">
    <location>
        <begin position="361"/>
        <end position="388"/>
    </location>
</feature>
<evidence type="ECO:0000256" key="1">
    <source>
        <dbReference type="ARBA" id="ARBA00003767"/>
    </source>
</evidence>
<gene>
    <name evidence="15" type="primary">LOC114043976</name>
</gene>
<dbReference type="PROSITE" id="PS00028">
    <property type="entry name" value="ZINC_FINGER_C2H2_1"/>
    <property type="match status" value="7"/>
</dbReference>
<proteinExistence type="inferred from homology"/>
<evidence type="ECO:0000256" key="3">
    <source>
        <dbReference type="ARBA" id="ARBA00006991"/>
    </source>
</evidence>
<evidence type="ECO:0000313" key="16">
    <source>
        <dbReference type="Proteomes" id="UP000314987"/>
    </source>
</evidence>
<dbReference type="InterPro" id="IPR003309">
    <property type="entry name" value="SCAN_dom"/>
</dbReference>
<dbReference type="Gene3D" id="1.10.4020.10">
    <property type="entry name" value="DNA breaking-rejoining enzymes"/>
    <property type="match status" value="1"/>
</dbReference>
<dbReference type="PROSITE" id="PS50157">
    <property type="entry name" value="ZINC_FINGER_C2H2_2"/>
    <property type="match status" value="7"/>
</dbReference>
<organism evidence="15 16">
    <name type="scientific">Vombatus ursinus</name>
    <name type="common">Common wombat</name>
    <dbReference type="NCBI Taxonomy" id="29139"/>
    <lineage>
        <taxon>Eukaryota</taxon>
        <taxon>Metazoa</taxon>
        <taxon>Chordata</taxon>
        <taxon>Craniata</taxon>
        <taxon>Vertebrata</taxon>
        <taxon>Euteleostomi</taxon>
        <taxon>Mammalia</taxon>
        <taxon>Metatheria</taxon>
        <taxon>Diprotodontia</taxon>
        <taxon>Vombatidae</taxon>
        <taxon>Vombatus</taxon>
    </lineage>
</organism>
<feature type="domain" description="C2H2-type" evidence="13">
    <location>
        <begin position="389"/>
        <end position="416"/>
    </location>
</feature>
<dbReference type="OrthoDB" id="6077919at2759"/>
<dbReference type="FunFam" id="3.30.160.60:FF:000944">
    <property type="entry name" value="zinc finger protein 232 isoform X1"/>
    <property type="match status" value="1"/>
</dbReference>